<dbReference type="PROSITE" id="PS50862">
    <property type="entry name" value="AA_TRNA_LIGASE_II"/>
    <property type="match status" value="1"/>
</dbReference>
<dbReference type="InterPro" id="IPR045864">
    <property type="entry name" value="aa-tRNA-synth_II/BPL/LPL"/>
</dbReference>
<keyword evidence="7" id="KW-0648">Protein biosynthesis</keyword>
<protein>
    <submittedName>
        <fullName evidence="7">Elongation factor P--(R)-beta-lysine ligase</fullName>
    </submittedName>
</protein>
<dbReference type="InterPro" id="IPR004525">
    <property type="entry name" value="EpmA"/>
</dbReference>
<dbReference type="PRINTS" id="PR00982">
    <property type="entry name" value="TRNASYNTHLYS"/>
</dbReference>
<accession>A0AA48HJZ6</accession>
<organism evidence="7 8">
    <name type="scientific">Planctobacterium marinum</name>
    <dbReference type="NCBI Taxonomy" id="1631968"/>
    <lineage>
        <taxon>Bacteria</taxon>
        <taxon>Pseudomonadati</taxon>
        <taxon>Pseudomonadota</taxon>
        <taxon>Gammaproteobacteria</taxon>
        <taxon>Alteromonadales</taxon>
        <taxon>Alteromonadaceae</taxon>
        <taxon>Planctobacterium</taxon>
    </lineage>
</organism>
<dbReference type="Proteomes" id="UP001333710">
    <property type="component" value="Chromosome"/>
</dbReference>
<dbReference type="AlphaFoldDB" id="A0AA48HJZ6"/>
<dbReference type="GO" id="GO:0006430">
    <property type="term" value="P:lysyl-tRNA aminoacylation"/>
    <property type="evidence" value="ECO:0007669"/>
    <property type="project" value="InterPro"/>
</dbReference>
<dbReference type="FunFam" id="3.30.930.10:FF:000017">
    <property type="entry name" value="Elongation factor P--(R)-beta-lysine ligase"/>
    <property type="match status" value="1"/>
</dbReference>
<dbReference type="InterPro" id="IPR018149">
    <property type="entry name" value="Lys-tRNA-synth_II_C"/>
</dbReference>
<dbReference type="PANTHER" id="PTHR42918:SF6">
    <property type="entry name" value="ELONGATION FACTOR P--(R)-BETA-LYSINE LIGASE"/>
    <property type="match status" value="1"/>
</dbReference>
<dbReference type="GO" id="GO:0005524">
    <property type="term" value="F:ATP binding"/>
    <property type="evidence" value="ECO:0007669"/>
    <property type="project" value="UniProtKB-KW"/>
</dbReference>
<gene>
    <name evidence="7" type="primary">epmA</name>
    <name evidence="7" type="ORF">MACH26_37640</name>
</gene>
<keyword evidence="7" id="KW-0251">Elongation factor</keyword>
<comment type="subunit">
    <text evidence="1">Homodimer.</text>
</comment>
<comment type="catalytic activity">
    <reaction evidence="5">
        <text>D-beta-lysine + L-lysyl-[protein] + ATP = N(6)-((3R)-3,6-diaminohexanoyl)-L-lysyl-[protein] + AMP + diphosphate + H(+)</text>
        <dbReference type="Rhea" id="RHEA:83435"/>
        <dbReference type="Rhea" id="RHEA-COMP:9752"/>
        <dbReference type="Rhea" id="RHEA-COMP:20131"/>
        <dbReference type="ChEBI" id="CHEBI:15378"/>
        <dbReference type="ChEBI" id="CHEBI:29969"/>
        <dbReference type="ChEBI" id="CHEBI:30616"/>
        <dbReference type="ChEBI" id="CHEBI:33019"/>
        <dbReference type="ChEBI" id="CHEBI:84138"/>
        <dbReference type="ChEBI" id="CHEBI:156053"/>
        <dbReference type="ChEBI" id="CHEBI:456215"/>
    </reaction>
    <physiologicalReaction direction="left-to-right" evidence="5">
        <dbReference type="Rhea" id="RHEA:83436"/>
    </physiologicalReaction>
</comment>
<name>A0AA48HJZ6_9ALTE</name>
<dbReference type="GO" id="GO:0000049">
    <property type="term" value="F:tRNA binding"/>
    <property type="evidence" value="ECO:0007669"/>
    <property type="project" value="TreeGrafter"/>
</dbReference>
<proteinExistence type="predicted"/>
<evidence type="ECO:0000313" key="7">
    <source>
        <dbReference type="EMBL" id="BDX08243.1"/>
    </source>
</evidence>
<dbReference type="Gene3D" id="3.30.930.10">
    <property type="entry name" value="Bira Bifunctional Protein, Domain 2"/>
    <property type="match status" value="1"/>
</dbReference>
<feature type="domain" description="Aminoacyl-transfer RNA synthetases class-II family profile" evidence="6">
    <location>
        <begin position="15"/>
        <end position="321"/>
    </location>
</feature>
<evidence type="ECO:0000256" key="5">
    <source>
        <dbReference type="ARBA" id="ARBA00052794"/>
    </source>
</evidence>
<keyword evidence="4" id="KW-0067">ATP-binding</keyword>
<dbReference type="NCBIfam" id="NF006828">
    <property type="entry name" value="PRK09350.1"/>
    <property type="match status" value="1"/>
</dbReference>
<dbReference type="Pfam" id="PF00152">
    <property type="entry name" value="tRNA-synt_2"/>
    <property type="match status" value="1"/>
</dbReference>
<dbReference type="KEGG" id="pmaw:MACH26_37640"/>
<keyword evidence="2 7" id="KW-0436">Ligase</keyword>
<evidence type="ECO:0000256" key="2">
    <source>
        <dbReference type="ARBA" id="ARBA00022598"/>
    </source>
</evidence>
<keyword evidence="8" id="KW-1185">Reference proteome</keyword>
<evidence type="ECO:0000256" key="1">
    <source>
        <dbReference type="ARBA" id="ARBA00011738"/>
    </source>
</evidence>
<dbReference type="InterPro" id="IPR004364">
    <property type="entry name" value="Aa-tRNA-synt_II"/>
</dbReference>
<dbReference type="EMBL" id="AP027272">
    <property type="protein sequence ID" value="BDX08243.1"/>
    <property type="molecule type" value="Genomic_DNA"/>
</dbReference>
<evidence type="ECO:0000256" key="4">
    <source>
        <dbReference type="ARBA" id="ARBA00022840"/>
    </source>
</evidence>
<evidence type="ECO:0000313" key="8">
    <source>
        <dbReference type="Proteomes" id="UP001333710"/>
    </source>
</evidence>
<dbReference type="NCBIfam" id="TIGR00462">
    <property type="entry name" value="genX"/>
    <property type="match status" value="1"/>
</dbReference>
<dbReference type="GO" id="GO:0005829">
    <property type="term" value="C:cytosol"/>
    <property type="evidence" value="ECO:0007669"/>
    <property type="project" value="TreeGrafter"/>
</dbReference>
<evidence type="ECO:0000259" key="6">
    <source>
        <dbReference type="PROSITE" id="PS50862"/>
    </source>
</evidence>
<dbReference type="GO" id="GO:0004824">
    <property type="term" value="F:lysine-tRNA ligase activity"/>
    <property type="evidence" value="ECO:0007669"/>
    <property type="project" value="InterPro"/>
</dbReference>
<dbReference type="RefSeq" id="WP_338294317.1">
    <property type="nucleotide sequence ID" value="NZ_AP027272.1"/>
</dbReference>
<sequence>MNWQPGTELATLQARAKLNAYIRHFFAQRNVLEVETPLLATAGVTDPHLVNFSTDMLLPGGQSAQKLYLQTSPEYAMKRLLCAGSGSIYQICKAFRNEEQGRFHNPEFTMLEWYREGFDHWQLMQEMQDLLHPLFESGKFQQLSYQQAFQQFLNFDPLADCDKTLATACIAHGFDNFATLDTPRDTQLQLLFSHVIEPQIAQETPCFIYHFPASQAALAKISPQDSRVAERFELYYKGFELANGFHELSSPEEQTERFAQDNAQRRDMGIAEAQHDERFLAALKQGLPDCAGVALGLDRVLMLLQDKQDIDEVISFSIRRA</sequence>
<reference evidence="7" key="1">
    <citation type="submission" date="2023-01" db="EMBL/GenBank/DDBJ databases">
        <title>Complete genome sequence of Planctobacterium marinum strain Dej080120_11.</title>
        <authorList>
            <person name="Ueki S."/>
            <person name="Maruyama F."/>
        </authorList>
    </citation>
    <scope>NUCLEOTIDE SEQUENCE</scope>
    <source>
        <strain evidence="7">Dej080120_11</strain>
    </source>
</reference>
<evidence type="ECO:0000256" key="3">
    <source>
        <dbReference type="ARBA" id="ARBA00022741"/>
    </source>
</evidence>
<dbReference type="InterPro" id="IPR006195">
    <property type="entry name" value="aa-tRNA-synth_II"/>
</dbReference>
<dbReference type="SUPFAM" id="SSF55681">
    <property type="entry name" value="Class II aaRS and biotin synthetases"/>
    <property type="match status" value="1"/>
</dbReference>
<dbReference type="PANTHER" id="PTHR42918">
    <property type="entry name" value="LYSYL-TRNA SYNTHETASE"/>
    <property type="match status" value="1"/>
</dbReference>
<keyword evidence="3" id="KW-0547">Nucleotide-binding</keyword>
<dbReference type="GO" id="GO:0003746">
    <property type="term" value="F:translation elongation factor activity"/>
    <property type="evidence" value="ECO:0007669"/>
    <property type="project" value="UniProtKB-KW"/>
</dbReference>